<evidence type="ECO:0000256" key="8">
    <source>
        <dbReference type="ARBA" id="ARBA00023136"/>
    </source>
</evidence>
<evidence type="ECO:0000256" key="4">
    <source>
        <dbReference type="ARBA" id="ARBA00022475"/>
    </source>
</evidence>
<evidence type="ECO:0000256" key="7">
    <source>
        <dbReference type="ARBA" id="ARBA00022989"/>
    </source>
</evidence>
<keyword evidence="11" id="KW-1185">Reference proteome</keyword>
<name>A0ABM0IZB7_ECHTE</name>
<organism evidence="11 12">
    <name type="scientific">Echinops telfairi</name>
    <name type="common">Lesser hedgehog tenrec</name>
    <dbReference type="NCBI Taxonomy" id="9371"/>
    <lineage>
        <taxon>Eukaryota</taxon>
        <taxon>Metazoa</taxon>
        <taxon>Chordata</taxon>
        <taxon>Craniata</taxon>
        <taxon>Vertebrata</taxon>
        <taxon>Euteleostomi</taxon>
        <taxon>Mammalia</taxon>
        <taxon>Eutheria</taxon>
        <taxon>Afrotheria</taxon>
        <taxon>Tenrecidae</taxon>
        <taxon>Tenrecinae</taxon>
        <taxon>Echinops</taxon>
    </lineage>
</organism>
<proteinExistence type="inferred from homology"/>
<keyword evidence="7 10" id="KW-1133">Transmembrane helix</keyword>
<dbReference type="InterPro" id="IPR028111">
    <property type="entry name" value="MRAP"/>
</dbReference>
<evidence type="ECO:0000256" key="2">
    <source>
        <dbReference type="ARBA" id="ARBA00004389"/>
    </source>
</evidence>
<evidence type="ECO:0000256" key="6">
    <source>
        <dbReference type="ARBA" id="ARBA00022824"/>
    </source>
</evidence>
<feature type="transmembrane region" description="Helical" evidence="10">
    <location>
        <begin position="38"/>
        <end position="63"/>
    </location>
</feature>
<keyword evidence="6" id="KW-0256">Endoplasmic reticulum</keyword>
<evidence type="ECO:0000256" key="9">
    <source>
        <dbReference type="SAM" id="MobiDB-lite"/>
    </source>
</evidence>
<evidence type="ECO:0000256" key="10">
    <source>
        <dbReference type="SAM" id="Phobius"/>
    </source>
</evidence>
<evidence type="ECO:0000256" key="3">
    <source>
        <dbReference type="ARBA" id="ARBA00010063"/>
    </source>
</evidence>
<feature type="region of interest" description="Disordered" evidence="9">
    <location>
        <begin position="96"/>
        <end position="156"/>
    </location>
</feature>
<dbReference type="Proteomes" id="UP000694863">
    <property type="component" value="Unplaced"/>
</dbReference>
<keyword evidence="4" id="KW-1003">Cell membrane</keyword>
<dbReference type="PANTHER" id="PTHR28675">
    <property type="entry name" value="MELANOCORTIN-2 RECEPTOR ACCESSORY PROTEIN 2"/>
    <property type="match status" value="1"/>
</dbReference>
<reference evidence="12" key="1">
    <citation type="submission" date="2025-08" db="UniProtKB">
        <authorList>
            <consortium name="RefSeq"/>
        </authorList>
    </citation>
    <scope>IDENTIFICATION</scope>
</reference>
<evidence type="ECO:0000256" key="1">
    <source>
        <dbReference type="ARBA" id="ARBA00004162"/>
    </source>
</evidence>
<gene>
    <name evidence="12" type="primary">LOC101664473</name>
</gene>
<keyword evidence="12" id="KW-0675">Receptor</keyword>
<comment type="subcellular location">
    <subcellularLocation>
        <location evidence="1">Cell membrane</location>
        <topology evidence="1">Single-pass membrane protein</topology>
    </subcellularLocation>
    <subcellularLocation>
        <location evidence="2">Endoplasmic reticulum membrane</location>
        <topology evidence="2">Single-pass membrane protein</topology>
    </subcellularLocation>
</comment>
<dbReference type="RefSeq" id="XP_004711381.1">
    <property type="nucleotide sequence ID" value="XM_004711324.2"/>
</dbReference>
<evidence type="ECO:0000313" key="11">
    <source>
        <dbReference type="Proteomes" id="UP000694863"/>
    </source>
</evidence>
<keyword evidence="8 10" id="KW-0472">Membrane</keyword>
<dbReference type="Pfam" id="PF15183">
    <property type="entry name" value="MRAP"/>
    <property type="match status" value="1"/>
</dbReference>
<evidence type="ECO:0000313" key="12">
    <source>
        <dbReference type="RefSeq" id="XP_004711381.1"/>
    </source>
</evidence>
<dbReference type="GeneID" id="101664473"/>
<protein>
    <submittedName>
        <fullName evidence="12">Melanocortin-2 receptor accessory protein</fullName>
    </submittedName>
</protein>
<evidence type="ECO:0000256" key="5">
    <source>
        <dbReference type="ARBA" id="ARBA00022692"/>
    </source>
</evidence>
<accession>A0ABM0IZB7</accession>
<dbReference type="PANTHER" id="PTHR28675:SF2">
    <property type="entry name" value="MELANOCORTIN-2 RECEPTOR ACCESSORY PROTEIN"/>
    <property type="match status" value="1"/>
</dbReference>
<comment type="similarity">
    <text evidence="3">Belongs to the MRAP family.</text>
</comment>
<sequence length="156" mass="17236">MANRTNSSTTGSSYEYYLDYLDLVPVDERKLKANKHSIVIAFWASLVLFVVLLFLILLCMSWSGTPQRRSSPQNPPARSWSQFFYLPFCVQRQPMHLGPPGASMAPSSEEEPGSRGSDPEDPLPPESPSATGPAPSQILPAPHWELAPEEDHQGIS</sequence>
<keyword evidence="5 10" id="KW-0812">Transmembrane</keyword>